<dbReference type="eggNOG" id="ENOG50318CV">
    <property type="taxonomic scope" value="Bacteria"/>
</dbReference>
<reference evidence="2 3" key="1">
    <citation type="journal article" date="2013" name="Genome Announc.">
        <title>Draft genome sequences for three mercury-methylating, sulfate-reducing bacteria.</title>
        <authorList>
            <person name="Brown S.D."/>
            <person name="Hurt R.A.Jr."/>
            <person name="Gilmour C.C."/>
            <person name="Elias D.A."/>
        </authorList>
    </citation>
    <scope>NUCLEOTIDE SEQUENCE [LARGE SCALE GENOMIC DNA]</scope>
    <source>
        <strain evidence="2 3">DSM 2059</strain>
    </source>
</reference>
<accession>S7U1W5</accession>
<evidence type="ECO:0000256" key="1">
    <source>
        <dbReference type="SAM" id="SignalP"/>
    </source>
</evidence>
<dbReference type="AlphaFoldDB" id="S7U1W5"/>
<evidence type="ECO:0000313" key="3">
    <source>
        <dbReference type="Proteomes" id="UP000014977"/>
    </source>
</evidence>
<dbReference type="Pfam" id="PF11006">
    <property type="entry name" value="DUF2845"/>
    <property type="match status" value="1"/>
</dbReference>
<keyword evidence="1" id="KW-0732">Signal</keyword>
<protein>
    <recommendedName>
        <fullName evidence="4">DUF2845 domain-containing protein</fullName>
    </recommendedName>
</protein>
<dbReference type="OrthoDB" id="5522210at2"/>
<feature type="signal peptide" evidence="1">
    <location>
        <begin position="1"/>
        <end position="23"/>
    </location>
</feature>
<feature type="chain" id="PRO_5030177249" description="DUF2845 domain-containing protein" evidence="1">
    <location>
        <begin position="24"/>
        <end position="131"/>
    </location>
</feature>
<comment type="caution">
    <text evidence="2">The sequence shown here is derived from an EMBL/GenBank/DDBJ whole genome shotgun (WGS) entry which is preliminary data.</text>
</comment>
<evidence type="ECO:0000313" key="2">
    <source>
        <dbReference type="EMBL" id="EPR43005.1"/>
    </source>
</evidence>
<dbReference type="EMBL" id="ATHJ01000060">
    <property type="protein sequence ID" value="EPR43005.1"/>
    <property type="molecule type" value="Genomic_DNA"/>
</dbReference>
<dbReference type="InterPro" id="IPR021268">
    <property type="entry name" value="DUF2845"/>
</dbReference>
<keyword evidence="3" id="KW-1185">Reference proteome</keyword>
<dbReference type="STRING" id="897.B2D07_12650"/>
<name>S7U1W5_DESML</name>
<dbReference type="RefSeq" id="WP_020875782.1">
    <property type="nucleotide sequence ID" value="NZ_ATHJ01000060.1"/>
</dbReference>
<evidence type="ECO:0008006" key="4">
    <source>
        <dbReference type="Google" id="ProtNLM"/>
    </source>
</evidence>
<gene>
    <name evidence="2" type="ORF">dsmv_1435</name>
</gene>
<organism evidence="2 3">
    <name type="scientific">Desulfococcus multivorans DSM 2059</name>
    <dbReference type="NCBI Taxonomy" id="1121405"/>
    <lineage>
        <taxon>Bacteria</taxon>
        <taxon>Pseudomonadati</taxon>
        <taxon>Thermodesulfobacteriota</taxon>
        <taxon>Desulfobacteria</taxon>
        <taxon>Desulfobacterales</taxon>
        <taxon>Desulfococcaceae</taxon>
        <taxon>Desulfococcus</taxon>
    </lineage>
</organism>
<sequence>MNPKLTILSVLLITTLIASPASALRCDGKVIVRGMTSSEIIKNCGEPTWVDERQEERFSRNCRDPFFWTDPDDYERYEEHYYIYRGKRYTGCKKIVTIQEWFYNFGSSRLTQTLIFENSRLVHIRQGGYGY</sequence>
<proteinExistence type="predicted"/>
<dbReference type="Proteomes" id="UP000014977">
    <property type="component" value="Unassembled WGS sequence"/>
</dbReference>